<evidence type="ECO:0008006" key="3">
    <source>
        <dbReference type="Google" id="ProtNLM"/>
    </source>
</evidence>
<gene>
    <name evidence="1" type="ORF">M0R45_035896</name>
</gene>
<keyword evidence="2" id="KW-1185">Reference proteome</keyword>
<evidence type="ECO:0000313" key="1">
    <source>
        <dbReference type="EMBL" id="KAK9912022.1"/>
    </source>
</evidence>
<dbReference type="PANTHER" id="PTHR45786:SF80">
    <property type="entry name" value="HELITRON HELICASE-LIKE DOMAIN-CONTAINING PROTEIN"/>
    <property type="match status" value="1"/>
</dbReference>
<dbReference type="AlphaFoldDB" id="A0AAW1VZ08"/>
<evidence type="ECO:0000313" key="2">
    <source>
        <dbReference type="Proteomes" id="UP001457282"/>
    </source>
</evidence>
<name>A0AAW1VZ08_RUBAR</name>
<organism evidence="1 2">
    <name type="scientific">Rubus argutus</name>
    <name type="common">Southern blackberry</name>
    <dbReference type="NCBI Taxonomy" id="59490"/>
    <lineage>
        <taxon>Eukaryota</taxon>
        <taxon>Viridiplantae</taxon>
        <taxon>Streptophyta</taxon>
        <taxon>Embryophyta</taxon>
        <taxon>Tracheophyta</taxon>
        <taxon>Spermatophyta</taxon>
        <taxon>Magnoliopsida</taxon>
        <taxon>eudicotyledons</taxon>
        <taxon>Gunneridae</taxon>
        <taxon>Pentapetalae</taxon>
        <taxon>rosids</taxon>
        <taxon>fabids</taxon>
        <taxon>Rosales</taxon>
        <taxon>Rosaceae</taxon>
        <taxon>Rosoideae</taxon>
        <taxon>Rosoideae incertae sedis</taxon>
        <taxon>Rubus</taxon>
    </lineage>
</organism>
<accession>A0AAW1VZ08</accession>
<dbReference type="PANTHER" id="PTHR45786">
    <property type="entry name" value="DNA BINDING PROTEIN-LIKE"/>
    <property type="match status" value="1"/>
</dbReference>
<comment type="caution">
    <text evidence="1">The sequence shown here is derived from an EMBL/GenBank/DDBJ whole genome shotgun (WGS) entry which is preliminary data.</text>
</comment>
<dbReference type="EMBL" id="JBEDUW010000007">
    <property type="protein sequence ID" value="KAK9912022.1"/>
    <property type="molecule type" value="Genomic_DNA"/>
</dbReference>
<dbReference type="Proteomes" id="UP001457282">
    <property type="component" value="Unassembled WGS sequence"/>
</dbReference>
<sequence length="175" mass="19988">MIQLFSDQTEEGKKFRQNIRAYNNVFAFTSMGVYVDETINVRAGGIYTFRAQGSIYHKIGGLLLVDDRRPRYLQAYIYDIDHELQNRLLESEVLERGLVQKIQQILNQHNPFVQTFRSLGQRPDLPNCRLIIREQPSDRRQYSLPSASQVAAVIVGGGDDINPNGRDFIVQTVSG</sequence>
<proteinExistence type="predicted"/>
<protein>
    <recommendedName>
        <fullName evidence="3">Helitron helicase-like domain-containing protein</fullName>
    </recommendedName>
</protein>
<reference evidence="1 2" key="1">
    <citation type="journal article" date="2023" name="G3 (Bethesda)">
        <title>A chromosome-length genome assembly and annotation of blackberry (Rubus argutus, cv. 'Hillquist').</title>
        <authorList>
            <person name="Bruna T."/>
            <person name="Aryal R."/>
            <person name="Dudchenko O."/>
            <person name="Sargent D.J."/>
            <person name="Mead D."/>
            <person name="Buti M."/>
            <person name="Cavallini A."/>
            <person name="Hytonen T."/>
            <person name="Andres J."/>
            <person name="Pham M."/>
            <person name="Weisz D."/>
            <person name="Mascagni F."/>
            <person name="Usai G."/>
            <person name="Natali L."/>
            <person name="Bassil N."/>
            <person name="Fernandez G.E."/>
            <person name="Lomsadze A."/>
            <person name="Armour M."/>
            <person name="Olukolu B."/>
            <person name="Poorten T."/>
            <person name="Britton C."/>
            <person name="Davik J."/>
            <person name="Ashrafi H."/>
            <person name="Aiden E.L."/>
            <person name="Borodovsky M."/>
            <person name="Worthington M."/>
        </authorList>
    </citation>
    <scope>NUCLEOTIDE SEQUENCE [LARGE SCALE GENOMIC DNA]</scope>
    <source>
        <strain evidence="1">PI 553951</strain>
    </source>
</reference>